<dbReference type="AlphaFoldDB" id="A0A1F5ZV73"/>
<gene>
    <name evidence="2" type="ORF">A3D78_01345</name>
</gene>
<dbReference type="InterPro" id="IPR037401">
    <property type="entry name" value="SnoaL-like"/>
</dbReference>
<dbReference type="InterPro" id="IPR032710">
    <property type="entry name" value="NTF2-like_dom_sf"/>
</dbReference>
<feature type="domain" description="SnoaL-like" evidence="1">
    <location>
        <begin position="19"/>
        <end position="124"/>
    </location>
</feature>
<comment type="caution">
    <text evidence="2">The sequence shown here is derived from an EMBL/GenBank/DDBJ whole genome shotgun (WGS) entry which is preliminary data.</text>
</comment>
<evidence type="ECO:0000313" key="3">
    <source>
        <dbReference type="Proteomes" id="UP000176253"/>
    </source>
</evidence>
<protein>
    <submittedName>
        <fullName evidence="2">DUF4440 domain-containing protein</fullName>
    </submittedName>
</protein>
<dbReference type="SUPFAM" id="SSF54427">
    <property type="entry name" value="NTF2-like"/>
    <property type="match status" value="1"/>
</dbReference>
<evidence type="ECO:0000313" key="2">
    <source>
        <dbReference type="EMBL" id="OGG16032.1"/>
    </source>
</evidence>
<dbReference type="STRING" id="1798383.A3D78_01345"/>
<organism evidence="2 3">
    <name type="scientific">Candidatus Gottesmanbacteria bacterium RIFCSPHIGHO2_02_FULL_39_14</name>
    <dbReference type="NCBI Taxonomy" id="1798383"/>
    <lineage>
        <taxon>Bacteria</taxon>
        <taxon>Candidatus Gottesmaniibacteriota</taxon>
    </lineage>
</organism>
<evidence type="ECO:0000259" key="1">
    <source>
        <dbReference type="Pfam" id="PF12680"/>
    </source>
</evidence>
<dbReference type="Gene3D" id="3.10.450.50">
    <property type="match status" value="1"/>
</dbReference>
<dbReference type="Proteomes" id="UP000176253">
    <property type="component" value="Unassembled WGS sequence"/>
</dbReference>
<dbReference type="Pfam" id="PF12680">
    <property type="entry name" value="SnoaL_2"/>
    <property type="match status" value="1"/>
</dbReference>
<reference evidence="2 3" key="1">
    <citation type="journal article" date="2016" name="Nat. Commun.">
        <title>Thousands of microbial genomes shed light on interconnected biogeochemical processes in an aquifer system.</title>
        <authorList>
            <person name="Anantharaman K."/>
            <person name="Brown C.T."/>
            <person name="Hug L.A."/>
            <person name="Sharon I."/>
            <person name="Castelle C.J."/>
            <person name="Probst A.J."/>
            <person name="Thomas B.C."/>
            <person name="Singh A."/>
            <person name="Wilkins M.J."/>
            <person name="Karaoz U."/>
            <person name="Brodie E.L."/>
            <person name="Williams K.H."/>
            <person name="Hubbard S.S."/>
            <person name="Banfield J.F."/>
        </authorList>
    </citation>
    <scope>NUCLEOTIDE SEQUENCE [LARGE SCALE GENOMIC DNA]</scope>
</reference>
<sequence>MSVAKNTDHGTAKVGTLKQILEAFNNHDLNTIMEFFSNDCSFDFPRGPKPWGQRFIGKDQVREALTSRFKGIPDVHYGDDQHWVSADADKGVSVWTLTGTTTSGVSLKVRGCDLWEFQNGKITRKDSYWKIVESTNHN</sequence>
<name>A0A1F5ZV73_9BACT</name>
<accession>A0A1F5ZV73</accession>
<dbReference type="EMBL" id="MFJM01000061">
    <property type="protein sequence ID" value="OGG16032.1"/>
    <property type="molecule type" value="Genomic_DNA"/>
</dbReference>
<proteinExistence type="predicted"/>